<name>A0AAW1KUL1_POPJA</name>
<dbReference type="SUPFAM" id="SSF56601">
    <property type="entry name" value="beta-lactamase/transpeptidase-like"/>
    <property type="match status" value="1"/>
</dbReference>
<evidence type="ECO:0000256" key="8">
    <source>
        <dbReference type="ARBA" id="ARBA00077251"/>
    </source>
</evidence>
<dbReference type="FunFam" id="1.25.40.20:FF:000069">
    <property type="entry name" value="Glutaminase, isoform E"/>
    <property type="match status" value="1"/>
</dbReference>
<dbReference type="GO" id="GO:0006543">
    <property type="term" value="P:L-glutamine catabolic process"/>
    <property type="evidence" value="ECO:0007669"/>
    <property type="project" value="TreeGrafter"/>
</dbReference>
<dbReference type="InterPro" id="IPR002110">
    <property type="entry name" value="Ankyrin_rpt"/>
</dbReference>
<organism evidence="12 13">
    <name type="scientific">Popillia japonica</name>
    <name type="common">Japanese beetle</name>
    <dbReference type="NCBI Taxonomy" id="7064"/>
    <lineage>
        <taxon>Eukaryota</taxon>
        <taxon>Metazoa</taxon>
        <taxon>Ecdysozoa</taxon>
        <taxon>Arthropoda</taxon>
        <taxon>Hexapoda</taxon>
        <taxon>Insecta</taxon>
        <taxon>Pterygota</taxon>
        <taxon>Neoptera</taxon>
        <taxon>Endopterygota</taxon>
        <taxon>Coleoptera</taxon>
        <taxon>Polyphaga</taxon>
        <taxon>Scarabaeiformia</taxon>
        <taxon>Scarabaeidae</taxon>
        <taxon>Rutelinae</taxon>
        <taxon>Popillia</taxon>
    </lineage>
</organism>
<comment type="similarity">
    <text evidence="1">Belongs to the glutaminase family.</text>
</comment>
<dbReference type="PANTHER" id="PTHR12544">
    <property type="entry name" value="GLUTAMINASE"/>
    <property type="match status" value="1"/>
</dbReference>
<evidence type="ECO:0000256" key="4">
    <source>
        <dbReference type="ARBA" id="ARBA00022737"/>
    </source>
</evidence>
<dbReference type="InterPro" id="IPR036770">
    <property type="entry name" value="Ankyrin_rpt-contain_sf"/>
</dbReference>
<evidence type="ECO:0000259" key="11">
    <source>
        <dbReference type="Pfam" id="PF17959"/>
    </source>
</evidence>
<keyword evidence="6 9" id="KW-0040">ANK repeat</keyword>
<dbReference type="Gene3D" id="3.40.710.10">
    <property type="entry name" value="DD-peptidase/beta-lactamase superfamily"/>
    <property type="match status" value="1"/>
</dbReference>
<keyword evidence="5" id="KW-0378">Hydrolase</keyword>
<comment type="caution">
    <text evidence="12">The sequence shown here is derived from an EMBL/GenBank/DDBJ whole genome shotgun (WGS) entry which is preliminary data.</text>
</comment>
<dbReference type="SUPFAM" id="SSF48403">
    <property type="entry name" value="Ankyrin repeat"/>
    <property type="match status" value="1"/>
</dbReference>
<sequence>MKRILSNYLFKSCIKHLHYQLPVTYRTIFTNSYNQSYHSFSENSDPRQYEGKLFDRRNYSVIHDTDYFLTNSQEEPEKVLFDMFKNQETGLLSMGKFLAALRNTGLRKNDTRLREMMENLKKAQRRSNAEGGSIDTQKLDFTTFKKIISQNIGLISRAFRHQFIIPDFQTFSKDIEEIYWLCKNNNDGKVADYIPQLSRMNPDHWGVSICTIDGQRFALGDVNVPFTLQSCSKPLTYAIALDELGQDVVHKYVGQEPSGRNFNELILDHNKKPHNPMINAGAILVCALLKTLVKPEMTLAEKFDFTMNYFERLAGGEDLGFNNAIFLSEREAADRNYALGFFMREHKCYPEKTSFRECMDFYFQCCSMEANCDIMSVMAATLANGGICPLTEEKVLNSESVRDTLSLMHSCGMYDYSGQFAFKVGLPAKSGVCGALLVVIPNVMGFCTWSPPLDALGNSCKGVMFCEELVKKFNFHRYDNLRHATNKSDPRRHKFETKGLNIVNLLFCAACGDITALRRHKLSGMNMTLSDYDGRTALHLSAAEGHVDCVDFLLRHCHVPYNVKDRWGNMPIDEAKAFGHSAVIELLEQWEMQQKKQSENEEVEGDTSTPIPSHTT</sequence>
<dbReference type="Proteomes" id="UP001458880">
    <property type="component" value="Unassembled WGS sequence"/>
</dbReference>
<feature type="repeat" description="ANK" evidence="9">
    <location>
        <begin position="533"/>
        <end position="556"/>
    </location>
</feature>
<dbReference type="SUPFAM" id="SSF47473">
    <property type="entry name" value="EF-hand"/>
    <property type="match status" value="1"/>
</dbReference>
<evidence type="ECO:0000313" key="12">
    <source>
        <dbReference type="EMBL" id="KAK9723198.1"/>
    </source>
</evidence>
<dbReference type="SMART" id="SM00248">
    <property type="entry name" value="ANK"/>
    <property type="match status" value="1"/>
</dbReference>
<dbReference type="Gene3D" id="1.25.40.20">
    <property type="entry name" value="Ankyrin repeat-containing domain"/>
    <property type="match status" value="1"/>
</dbReference>
<dbReference type="Pfam" id="PF17959">
    <property type="entry name" value="EF-hand_14"/>
    <property type="match status" value="1"/>
</dbReference>
<protein>
    <recommendedName>
        <fullName evidence="3">glutaminase</fullName>
        <ecNumber evidence="3">3.5.1.2</ecNumber>
    </recommendedName>
    <alternativeName>
        <fullName evidence="8">L-glutamine amidohydrolase</fullName>
    </alternativeName>
</protein>
<dbReference type="PROSITE" id="PS50088">
    <property type="entry name" value="ANK_REPEAT"/>
    <property type="match status" value="1"/>
</dbReference>
<dbReference type="EMBL" id="JASPKY010000182">
    <property type="protein sequence ID" value="KAK9723198.1"/>
    <property type="molecule type" value="Genomic_DNA"/>
</dbReference>
<dbReference type="InterPro" id="IPR011992">
    <property type="entry name" value="EF-hand-dom_pair"/>
</dbReference>
<feature type="region of interest" description="Disordered" evidence="10">
    <location>
        <begin position="593"/>
        <end position="616"/>
    </location>
</feature>
<dbReference type="HAMAP" id="MF_00313">
    <property type="entry name" value="Glutaminase"/>
    <property type="match status" value="1"/>
</dbReference>
<dbReference type="InterPro" id="IPR015868">
    <property type="entry name" value="Glutaminase"/>
</dbReference>
<dbReference type="NCBIfam" id="TIGR03814">
    <property type="entry name" value="Gln_ase"/>
    <property type="match status" value="1"/>
</dbReference>
<dbReference type="GO" id="GO:0004359">
    <property type="term" value="F:glutaminase activity"/>
    <property type="evidence" value="ECO:0007669"/>
    <property type="project" value="UniProtKB-EC"/>
</dbReference>
<proteinExistence type="inferred from homology"/>
<keyword evidence="13" id="KW-1185">Reference proteome</keyword>
<dbReference type="GO" id="GO:0006537">
    <property type="term" value="P:glutamate biosynthetic process"/>
    <property type="evidence" value="ECO:0007669"/>
    <property type="project" value="TreeGrafter"/>
</dbReference>
<accession>A0AAW1KUL1</accession>
<feature type="domain" description="Glutaminase EF-hand" evidence="11">
    <location>
        <begin position="78"/>
        <end position="166"/>
    </location>
</feature>
<evidence type="ECO:0000256" key="7">
    <source>
        <dbReference type="ARBA" id="ARBA00049534"/>
    </source>
</evidence>
<reference evidence="12 13" key="1">
    <citation type="journal article" date="2024" name="BMC Genomics">
        <title>De novo assembly and annotation of Popillia japonica's genome with initial clues to its potential as an invasive pest.</title>
        <authorList>
            <person name="Cucini C."/>
            <person name="Boschi S."/>
            <person name="Funari R."/>
            <person name="Cardaioli E."/>
            <person name="Iannotti N."/>
            <person name="Marturano G."/>
            <person name="Paoli F."/>
            <person name="Bruttini M."/>
            <person name="Carapelli A."/>
            <person name="Frati F."/>
            <person name="Nardi F."/>
        </authorList>
    </citation>
    <scope>NUCLEOTIDE SEQUENCE [LARGE SCALE GENOMIC DNA]</scope>
    <source>
        <strain evidence="12">DMR45628</strain>
    </source>
</reference>
<dbReference type="Pfam" id="PF12796">
    <property type="entry name" value="Ank_2"/>
    <property type="match status" value="1"/>
</dbReference>
<dbReference type="InterPro" id="IPR012338">
    <property type="entry name" value="Beta-lactam/transpept-like"/>
</dbReference>
<dbReference type="Gene3D" id="1.10.238.210">
    <property type="match status" value="1"/>
</dbReference>
<feature type="compositionally biased region" description="Polar residues" evidence="10">
    <location>
        <begin position="606"/>
        <end position="616"/>
    </location>
</feature>
<evidence type="ECO:0000313" key="13">
    <source>
        <dbReference type="Proteomes" id="UP001458880"/>
    </source>
</evidence>
<evidence type="ECO:0000256" key="1">
    <source>
        <dbReference type="ARBA" id="ARBA00011076"/>
    </source>
</evidence>
<keyword evidence="4" id="KW-0677">Repeat</keyword>
<dbReference type="InterPro" id="IPR041541">
    <property type="entry name" value="Glutaminase_EF-hand"/>
</dbReference>
<dbReference type="EC" id="3.5.1.2" evidence="3"/>
<comment type="catalytic activity">
    <reaction evidence="7">
        <text>L-glutamine + H2O = L-glutamate + NH4(+)</text>
        <dbReference type="Rhea" id="RHEA:15889"/>
        <dbReference type="ChEBI" id="CHEBI:15377"/>
        <dbReference type="ChEBI" id="CHEBI:28938"/>
        <dbReference type="ChEBI" id="CHEBI:29985"/>
        <dbReference type="ChEBI" id="CHEBI:58359"/>
        <dbReference type="EC" id="3.5.1.2"/>
    </reaction>
</comment>
<evidence type="ECO:0000256" key="9">
    <source>
        <dbReference type="PROSITE-ProRule" id="PRU00023"/>
    </source>
</evidence>
<dbReference type="PROSITE" id="PS50297">
    <property type="entry name" value="ANK_REP_REGION"/>
    <property type="match status" value="1"/>
</dbReference>
<dbReference type="PANTHER" id="PTHR12544:SF29">
    <property type="entry name" value="GLUTAMINASE"/>
    <property type="match status" value="1"/>
</dbReference>
<gene>
    <name evidence="12" type="ORF">QE152_g19390</name>
</gene>
<comment type="subunit">
    <text evidence="2">Homotetramer.</text>
</comment>
<evidence type="ECO:0000256" key="3">
    <source>
        <dbReference type="ARBA" id="ARBA00012918"/>
    </source>
</evidence>
<evidence type="ECO:0000256" key="2">
    <source>
        <dbReference type="ARBA" id="ARBA00011881"/>
    </source>
</evidence>
<evidence type="ECO:0000256" key="5">
    <source>
        <dbReference type="ARBA" id="ARBA00022801"/>
    </source>
</evidence>
<dbReference type="FunFam" id="3.40.710.10:FF:000008">
    <property type="entry name" value="Glutaminase, isoform E"/>
    <property type="match status" value="1"/>
</dbReference>
<dbReference type="AlphaFoldDB" id="A0AAW1KUL1"/>
<evidence type="ECO:0000256" key="10">
    <source>
        <dbReference type="SAM" id="MobiDB-lite"/>
    </source>
</evidence>
<evidence type="ECO:0000256" key="6">
    <source>
        <dbReference type="ARBA" id="ARBA00023043"/>
    </source>
</evidence>
<dbReference type="Pfam" id="PF04960">
    <property type="entry name" value="Glutaminase"/>
    <property type="match status" value="1"/>
</dbReference>